<dbReference type="InterPro" id="IPR013403">
    <property type="entry name" value="CRISPR-assoc_prot_Csb1/Cas7u"/>
</dbReference>
<keyword evidence="2" id="KW-1185">Reference proteome</keyword>
<dbReference type="Proteomes" id="UP000019226">
    <property type="component" value="Chromosome"/>
</dbReference>
<accession>A0ABN4CAW7</accession>
<name>A0ABN4CAW7_9CORY</name>
<organism evidence="1 2">
    <name type="scientific">Corynebacterium casei LMG S-19264</name>
    <dbReference type="NCBI Taxonomy" id="1285583"/>
    <lineage>
        <taxon>Bacteria</taxon>
        <taxon>Bacillati</taxon>
        <taxon>Actinomycetota</taxon>
        <taxon>Actinomycetes</taxon>
        <taxon>Mycobacteriales</taxon>
        <taxon>Corynebacteriaceae</taxon>
        <taxon>Corynebacterium</taxon>
    </lineage>
</organism>
<protein>
    <recommendedName>
        <fullName evidence="3">Type I-U CRISPR-associated protein Cas7</fullName>
    </recommendedName>
</protein>
<dbReference type="Pfam" id="PF09617">
    <property type="entry name" value="Cas_GSU0053"/>
    <property type="match status" value="1"/>
</dbReference>
<sequence length="443" mass="48251">MSNSNQNMSFNNYVAVRYLGDLIPTGGRGTPVAPPTYIGREEKAPAFASADSHPVPDSQSGYRAYLTDDNGAFIHRRAVVINSLGAEAGLIEQCILTNSHRLGIELPGFYLTSENISDEQLEKIAGEAIKKFAKSDKKQTQYTASVLARALRNDLESANASNWTAAHRHVDSYIRHAEVDGKQIWENPESEHYQFISEASANKAEFLFRYFPGSALFGFWLSSVAQRRHKWARALSSTVIGYDAQPVSYGATKGDLLGGISTEVGLKRDPKTAAMIPDSSKNGKPSAVGLGLIPNTPTPQVFACDSILRRASISLTHLRHLQLSDKQLAEDFPQAAEQMAEVLAWLGIFGILAAAREGFLRSGCDLVTGKANSGFELVDFDGETTTFDIELEGAIDGFKKAYAALPDALKFAEPVRANFPEVIVTARALTLLEESNTTKTDKE</sequence>
<reference evidence="2" key="1">
    <citation type="submission" date="2013-02" db="EMBL/GenBank/DDBJ databases">
        <title>The complete genome sequence of Corynebacterium casei LMG S-19264 (=DSM 44701).</title>
        <authorList>
            <person name="Ruckert C."/>
            <person name="Albersmeier A."/>
            <person name="Kalinowski J."/>
        </authorList>
    </citation>
    <scope>NUCLEOTIDE SEQUENCE [LARGE SCALE GENOMIC DNA]</scope>
    <source>
        <strain evidence="2">LMG S-19264</strain>
    </source>
</reference>
<evidence type="ECO:0000313" key="2">
    <source>
        <dbReference type="Proteomes" id="UP000019226"/>
    </source>
</evidence>
<evidence type="ECO:0008006" key="3">
    <source>
        <dbReference type="Google" id="ProtNLM"/>
    </source>
</evidence>
<dbReference type="EMBL" id="CP004350">
    <property type="protein sequence ID" value="AHI19564.1"/>
    <property type="molecule type" value="Genomic_DNA"/>
</dbReference>
<gene>
    <name evidence="1" type="ORF">CCASEI_04930</name>
</gene>
<proteinExistence type="predicted"/>
<evidence type="ECO:0000313" key="1">
    <source>
        <dbReference type="EMBL" id="AHI19564.1"/>
    </source>
</evidence>